<dbReference type="PANTHER" id="PTHR32099:SF30">
    <property type="entry name" value="OS03G0564600 PROTEIN"/>
    <property type="match status" value="1"/>
</dbReference>
<accession>A0A5J4ZMS6</accession>
<dbReference type="PROSITE" id="PS51473">
    <property type="entry name" value="GNK2"/>
    <property type="match status" value="2"/>
</dbReference>
<evidence type="ECO:0000313" key="6">
    <source>
        <dbReference type="Proteomes" id="UP000325577"/>
    </source>
</evidence>
<evidence type="ECO:0000313" key="5">
    <source>
        <dbReference type="EMBL" id="KAA8519955.1"/>
    </source>
</evidence>
<feature type="chain" id="PRO_5023854744" description="Gnk2-homologous domain-containing protein" evidence="3">
    <location>
        <begin position="31"/>
        <end position="299"/>
    </location>
</feature>
<gene>
    <name evidence="5" type="ORF">F0562_014135</name>
</gene>
<evidence type="ECO:0000256" key="3">
    <source>
        <dbReference type="SAM" id="SignalP"/>
    </source>
</evidence>
<evidence type="ECO:0000256" key="2">
    <source>
        <dbReference type="ARBA" id="ARBA00022737"/>
    </source>
</evidence>
<feature type="domain" description="Gnk2-homologous" evidence="4">
    <location>
        <begin position="140"/>
        <end position="245"/>
    </location>
</feature>
<feature type="signal peptide" evidence="3">
    <location>
        <begin position="1"/>
        <end position="30"/>
    </location>
</feature>
<keyword evidence="1 3" id="KW-0732">Signal</keyword>
<dbReference type="InterPro" id="IPR038408">
    <property type="entry name" value="GNK2_sf"/>
</dbReference>
<keyword evidence="6" id="KW-1185">Reference proteome</keyword>
<feature type="domain" description="Gnk2-homologous" evidence="4">
    <location>
        <begin position="34"/>
        <end position="137"/>
    </location>
</feature>
<reference evidence="5 6" key="1">
    <citation type="submission" date="2019-09" db="EMBL/GenBank/DDBJ databases">
        <title>A chromosome-level genome assembly of the Chinese tupelo Nyssa sinensis.</title>
        <authorList>
            <person name="Yang X."/>
            <person name="Kang M."/>
            <person name="Yang Y."/>
            <person name="Xiong H."/>
            <person name="Wang M."/>
            <person name="Zhang Z."/>
            <person name="Wang Z."/>
            <person name="Wu H."/>
            <person name="Ma T."/>
            <person name="Liu J."/>
            <person name="Xi Z."/>
        </authorList>
    </citation>
    <scope>NUCLEOTIDE SEQUENCE [LARGE SCALE GENOMIC DNA]</scope>
    <source>
        <strain evidence="5">J267</strain>
        <tissue evidence="5">Leaf</tissue>
    </source>
</reference>
<dbReference type="EMBL" id="CM018049">
    <property type="protein sequence ID" value="KAA8519955.1"/>
    <property type="molecule type" value="Genomic_DNA"/>
</dbReference>
<dbReference type="CDD" id="cd23509">
    <property type="entry name" value="Gnk2-like"/>
    <property type="match status" value="2"/>
</dbReference>
<protein>
    <recommendedName>
        <fullName evidence="4">Gnk2-homologous domain-containing protein</fullName>
    </recommendedName>
</protein>
<dbReference type="InterPro" id="IPR002902">
    <property type="entry name" value="GNK2"/>
</dbReference>
<name>A0A5J4ZMS6_9ASTE</name>
<dbReference type="Pfam" id="PF01657">
    <property type="entry name" value="Stress-antifung"/>
    <property type="match status" value="2"/>
</dbReference>
<dbReference type="OrthoDB" id="1731016at2759"/>
<dbReference type="PANTHER" id="PTHR32099">
    <property type="entry name" value="CYSTEINE-RICH REPEAT SECRETORY PROTEIN"/>
    <property type="match status" value="1"/>
</dbReference>
<proteinExistence type="predicted"/>
<dbReference type="AlphaFoldDB" id="A0A5J4ZMS6"/>
<dbReference type="Proteomes" id="UP000325577">
    <property type="component" value="Linkage Group LG6"/>
</dbReference>
<organism evidence="5 6">
    <name type="scientific">Nyssa sinensis</name>
    <dbReference type="NCBI Taxonomy" id="561372"/>
    <lineage>
        <taxon>Eukaryota</taxon>
        <taxon>Viridiplantae</taxon>
        <taxon>Streptophyta</taxon>
        <taxon>Embryophyta</taxon>
        <taxon>Tracheophyta</taxon>
        <taxon>Spermatophyta</taxon>
        <taxon>Magnoliopsida</taxon>
        <taxon>eudicotyledons</taxon>
        <taxon>Gunneridae</taxon>
        <taxon>Pentapetalae</taxon>
        <taxon>asterids</taxon>
        <taxon>Cornales</taxon>
        <taxon>Nyssaceae</taxon>
        <taxon>Nyssa</taxon>
    </lineage>
</organism>
<sequence>MTIMFHFKAFNFILFAVSTLIFLSFSFCHGDINLSPGWQCSEADNSTSSNSFQTNLNKLLSSLSANVPLQNGFYKATAGQDSDKIYCLVQCRGDISANDCANCTKESIKIALRDCSKSKMVAVWFRWCFLRYSNEKFFGVWEGSSMAISNDTFEDPSVISKGIAFMGGLASTAPNQPLMFQTSVLDVGQSGQRYGMAQCTRDMSRSECGKCLDGQLVSFGSTVEDKRGWELYGLSCSMWYHDFQFYSNITTVASAVPGLPLEVPSALSLKPPMDGVPTRQNAGSSNFGIGEAQNEIKVG</sequence>
<evidence type="ECO:0000259" key="4">
    <source>
        <dbReference type="PROSITE" id="PS51473"/>
    </source>
</evidence>
<evidence type="ECO:0000256" key="1">
    <source>
        <dbReference type="ARBA" id="ARBA00022729"/>
    </source>
</evidence>
<keyword evidence="2" id="KW-0677">Repeat</keyword>
<dbReference type="Gene3D" id="3.30.430.20">
    <property type="entry name" value="Gnk2 domain, C-X8-C-X2-C motif"/>
    <property type="match status" value="2"/>
</dbReference>